<dbReference type="GO" id="GO:0016757">
    <property type="term" value="F:glycosyltransferase activity"/>
    <property type="evidence" value="ECO:0007669"/>
    <property type="project" value="TreeGrafter"/>
</dbReference>
<reference evidence="2" key="1">
    <citation type="submission" date="2020-07" db="EMBL/GenBank/DDBJ databases">
        <title>Huge and variable diversity of episymbiotic CPR bacteria and DPANN archaea in groundwater ecosystems.</title>
        <authorList>
            <person name="He C.Y."/>
            <person name="Keren R."/>
            <person name="Whittaker M."/>
            <person name="Farag I.F."/>
            <person name="Doudna J."/>
            <person name="Cate J.H.D."/>
            <person name="Banfield J.F."/>
        </authorList>
    </citation>
    <scope>NUCLEOTIDE SEQUENCE</scope>
    <source>
        <strain evidence="2">NC_groundwater_1818_Pr3_B-0.1um_66_35</strain>
    </source>
</reference>
<accession>A0A933W3A0</accession>
<dbReference type="InterPro" id="IPR050194">
    <property type="entry name" value="Glycosyltransferase_grp1"/>
</dbReference>
<dbReference type="Pfam" id="PF13692">
    <property type="entry name" value="Glyco_trans_1_4"/>
    <property type="match status" value="1"/>
</dbReference>
<dbReference type="PANTHER" id="PTHR45947">
    <property type="entry name" value="SULFOQUINOVOSYL TRANSFERASE SQD2"/>
    <property type="match status" value="1"/>
</dbReference>
<dbReference type="CDD" id="cd03814">
    <property type="entry name" value="GT4-like"/>
    <property type="match status" value="1"/>
</dbReference>
<dbReference type="Proteomes" id="UP000782519">
    <property type="component" value="Unassembled WGS sequence"/>
</dbReference>
<protein>
    <submittedName>
        <fullName evidence="2">Glycosyltransferase family 1 protein</fullName>
    </submittedName>
</protein>
<dbReference type="AlphaFoldDB" id="A0A933W3A0"/>
<dbReference type="SUPFAM" id="SSF53756">
    <property type="entry name" value="UDP-Glycosyltransferase/glycogen phosphorylase"/>
    <property type="match status" value="1"/>
</dbReference>
<evidence type="ECO:0000313" key="3">
    <source>
        <dbReference type="Proteomes" id="UP000782519"/>
    </source>
</evidence>
<dbReference type="Gene3D" id="3.40.50.2000">
    <property type="entry name" value="Glycogen Phosphorylase B"/>
    <property type="match status" value="2"/>
</dbReference>
<feature type="domain" description="Glycosyltransferase subfamily 4-like N-terminal" evidence="1">
    <location>
        <begin position="14"/>
        <end position="163"/>
    </location>
</feature>
<name>A0A933W3A0_RHOPL</name>
<gene>
    <name evidence="2" type="ORF">HZA66_21015</name>
</gene>
<dbReference type="PANTHER" id="PTHR45947:SF3">
    <property type="entry name" value="SULFOQUINOVOSYL TRANSFERASE SQD2"/>
    <property type="match status" value="1"/>
</dbReference>
<dbReference type="InterPro" id="IPR028098">
    <property type="entry name" value="Glyco_trans_4-like_N"/>
</dbReference>
<sequence>MRILIATDAWHPQVNGVVRTLTMMAEAAKSLGAEVTFLTPEPFPTVRLPSYPDLRIAIPSPVKIARMITAAQADCIHIATEGPIGLMARRYCRKRGLRFTTSFHTRFPEYVSARAPIPESWVWALLRRFHGASHAVMAATPALADELRGRGFRNVVLWPRGVDGELFHPREGADLGLPRPVYLSVGRVAVEKNLEAFLALDLPGTKVVVGDGPARAALQRDFPQAVFLGARQGEALAQVYAAADVFVFPSLTDTYGLVLLEALASGVPVAAFPVTGPRDVIGDAPVGVLSDDLRQACLGALNLSRDACLDFAADHTWAASARAFIDNVTRVWMMDPGPALAPEPAKPRRLVA</sequence>
<proteinExistence type="predicted"/>
<dbReference type="Pfam" id="PF13439">
    <property type="entry name" value="Glyco_transf_4"/>
    <property type="match status" value="1"/>
</dbReference>
<evidence type="ECO:0000259" key="1">
    <source>
        <dbReference type="Pfam" id="PF13439"/>
    </source>
</evidence>
<organism evidence="2 3">
    <name type="scientific">Rhodopseudomonas palustris</name>
    <dbReference type="NCBI Taxonomy" id="1076"/>
    <lineage>
        <taxon>Bacteria</taxon>
        <taxon>Pseudomonadati</taxon>
        <taxon>Pseudomonadota</taxon>
        <taxon>Alphaproteobacteria</taxon>
        <taxon>Hyphomicrobiales</taxon>
        <taxon>Nitrobacteraceae</taxon>
        <taxon>Rhodopseudomonas</taxon>
    </lineage>
</organism>
<comment type="caution">
    <text evidence="2">The sequence shown here is derived from an EMBL/GenBank/DDBJ whole genome shotgun (WGS) entry which is preliminary data.</text>
</comment>
<evidence type="ECO:0000313" key="2">
    <source>
        <dbReference type="EMBL" id="MBI5131930.1"/>
    </source>
</evidence>
<dbReference type="EMBL" id="JACRJB010000058">
    <property type="protein sequence ID" value="MBI5131930.1"/>
    <property type="molecule type" value="Genomic_DNA"/>
</dbReference>